<accession>A0A4Z0R804</accession>
<reference evidence="2 3" key="1">
    <citation type="submission" date="2019-03" db="EMBL/GenBank/DDBJ databases">
        <title>Draft Genome Sequence of Desulfosporosinus fructosivorans Strain 63.6F, Isolated from Marine Sediment in the Baltic Sea.</title>
        <authorList>
            <person name="Hausmann B."/>
            <person name="Vandieken V."/>
            <person name="Pjevac P."/>
            <person name="Schreck K."/>
            <person name="Herbold C.W."/>
            <person name="Loy A."/>
        </authorList>
    </citation>
    <scope>NUCLEOTIDE SEQUENCE [LARGE SCALE GENOMIC DNA]</scope>
    <source>
        <strain evidence="2 3">63.6F</strain>
    </source>
</reference>
<gene>
    <name evidence="2" type="ORF">E4K67_07425</name>
</gene>
<comment type="caution">
    <text evidence="2">The sequence shown here is derived from an EMBL/GenBank/DDBJ whole genome shotgun (WGS) entry which is preliminary data.</text>
</comment>
<dbReference type="Pfam" id="PF13751">
    <property type="entry name" value="DDE_Tnp_1_6"/>
    <property type="match status" value="1"/>
</dbReference>
<proteinExistence type="predicted"/>
<dbReference type="AlphaFoldDB" id="A0A4Z0R804"/>
<dbReference type="OrthoDB" id="9789070at2"/>
<evidence type="ECO:0000313" key="3">
    <source>
        <dbReference type="Proteomes" id="UP000298460"/>
    </source>
</evidence>
<dbReference type="EMBL" id="SPQQ01000002">
    <property type="protein sequence ID" value="TGE39262.1"/>
    <property type="molecule type" value="Genomic_DNA"/>
</dbReference>
<dbReference type="PANTHER" id="PTHR33408:SF2">
    <property type="entry name" value="TRANSPOSASE DDE DOMAIN-CONTAINING PROTEIN"/>
    <property type="match status" value="1"/>
</dbReference>
<sequence>MSQDCWPDAARILNKSPGNIKKGYKDHIIVDEDSEIILSSIQTPFNVGDEKVLCGLVDKVNVNLGLKPEEISADKVYGTIDNRVFLKDNDMTANIPFYNESNRKLAVFGIKDFNISEDLKTVTCPNRITTNKYSVLKNKSNDKEDYHFRFDKKVCLKCPHVEQCLRKNKNGKYLVRKVEISSRYDVVLDGLKRNQTVAFREASNKRYKVERRFATMVRNHGLRRCRFLKLAGAKIHITLANMACNNVRMVNLLTPSSFAMS</sequence>
<evidence type="ECO:0000259" key="1">
    <source>
        <dbReference type="Pfam" id="PF13751"/>
    </source>
</evidence>
<organism evidence="2 3">
    <name type="scientific">Desulfosporosinus fructosivorans</name>
    <dbReference type="NCBI Taxonomy" id="2018669"/>
    <lineage>
        <taxon>Bacteria</taxon>
        <taxon>Bacillati</taxon>
        <taxon>Bacillota</taxon>
        <taxon>Clostridia</taxon>
        <taxon>Eubacteriales</taxon>
        <taxon>Desulfitobacteriaceae</taxon>
        <taxon>Desulfosporosinus</taxon>
    </lineage>
</organism>
<evidence type="ECO:0000313" key="2">
    <source>
        <dbReference type="EMBL" id="TGE39262.1"/>
    </source>
</evidence>
<dbReference type="Proteomes" id="UP000298460">
    <property type="component" value="Unassembled WGS sequence"/>
</dbReference>
<feature type="domain" description="Transposase DDE" evidence="1">
    <location>
        <begin position="123"/>
        <end position="249"/>
    </location>
</feature>
<keyword evidence="3" id="KW-1185">Reference proteome</keyword>
<dbReference type="PANTHER" id="PTHR33408">
    <property type="entry name" value="TRANSPOSASE"/>
    <property type="match status" value="1"/>
</dbReference>
<dbReference type="InterPro" id="IPR025668">
    <property type="entry name" value="Tnp_DDE_dom"/>
</dbReference>
<name>A0A4Z0R804_9FIRM</name>
<protein>
    <recommendedName>
        <fullName evidence="1">Transposase DDE domain-containing protein</fullName>
    </recommendedName>
</protein>
<dbReference type="RefSeq" id="WP_135545757.1">
    <property type="nucleotide sequence ID" value="NZ_SPQQ01000002.1"/>
</dbReference>